<protein>
    <submittedName>
        <fullName evidence="1">Uncharacterized protein</fullName>
    </submittedName>
</protein>
<comment type="caution">
    <text evidence="1">The sequence shown here is derived from an EMBL/GenBank/DDBJ whole genome shotgun (WGS) entry which is preliminary data.</text>
</comment>
<proteinExistence type="predicted"/>
<dbReference type="AlphaFoldDB" id="A0A0F9SAM8"/>
<sequence>MREIRITEKELLFLQAGIRTGVRTWDKHIGNVSYGEGIYFTTDEIKEIMKKFDVKEEIIDWNNN</sequence>
<dbReference type="EMBL" id="LAZR01000568">
    <property type="protein sequence ID" value="KKN64104.1"/>
    <property type="molecule type" value="Genomic_DNA"/>
</dbReference>
<organism evidence="1">
    <name type="scientific">marine sediment metagenome</name>
    <dbReference type="NCBI Taxonomy" id="412755"/>
    <lineage>
        <taxon>unclassified sequences</taxon>
        <taxon>metagenomes</taxon>
        <taxon>ecological metagenomes</taxon>
    </lineage>
</organism>
<evidence type="ECO:0000313" key="1">
    <source>
        <dbReference type="EMBL" id="KKN64104.1"/>
    </source>
</evidence>
<name>A0A0F9SAM8_9ZZZZ</name>
<accession>A0A0F9SAM8</accession>
<reference evidence="1" key="1">
    <citation type="journal article" date="2015" name="Nature">
        <title>Complex archaea that bridge the gap between prokaryotes and eukaryotes.</title>
        <authorList>
            <person name="Spang A."/>
            <person name="Saw J.H."/>
            <person name="Jorgensen S.L."/>
            <person name="Zaremba-Niedzwiedzka K."/>
            <person name="Martijn J."/>
            <person name="Lind A.E."/>
            <person name="van Eijk R."/>
            <person name="Schleper C."/>
            <person name="Guy L."/>
            <person name="Ettema T.J."/>
        </authorList>
    </citation>
    <scope>NUCLEOTIDE SEQUENCE</scope>
</reference>
<gene>
    <name evidence="1" type="ORF">LCGC14_0495310</name>
</gene>